<accession>A0A1B9AZ02</accession>
<dbReference type="InterPro" id="IPR019618">
    <property type="entry name" value="Spore_germination_GerPA"/>
</dbReference>
<dbReference type="AlphaFoldDB" id="A0A1B9AZ02"/>
<keyword evidence="3" id="KW-1185">Reference proteome</keyword>
<reference evidence="3" key="1">
    <citation type="submission" date="2016-05" db="EMBL/GenBank/DDBJ databases">
        <authorList>
            <person name="Liu B."/>
            <person name="Wang J."/>
            <person name="Zhu Y."/>
            <person name="Liu G."/>
            <person name="Chen Q."/>
            <person name="Chen Z."/>
            <person name="Lan J."/>
            <person name="Che J."/>
            <person name="Ge C."/>
            <person name="Shi H."/>
            <person name="Pan Z."/>
            <person name="Liu X."/>
        </authorList>
    </citation>
    <scope>NUCLEOTIDE SEQUENCE [LARGE SCALE GENOMIC DNA]</scope>
    <source>
        <strain evidence="3">FJAT-27215</strain>
    </source>
</reference>
<organism evidence="2 3">
    <name type="scientific">Pseudobacillus wudalianchiensis</name>
    <dbReference type="NCBI Taxonomy" id="1743143"/>
    <lineage>
        <taxon>Bacteria</taxon>
        <taxon>Bacillati</taxon>
        <taxon>Bacillota</taxon>
        <taxon>Bacilli</taxon>
        <taxon>Bacillales</taxon>
        <taxon>Bacillaceae</taxon>
        <taxon>Pseudobacillus</taxon>
    </lineage>
</organism>
<dbReference type="Proteomes" id="UP000092578">
    <property type="component" value="Unassembled WGS sequence"/>
</dbReference>
<name>A0A1B9AZ02_9BACI</name>
<evidence type="ECO:0000313" key="2">
    <source>
        <dbReference type="EMBL" id="OCA89040.1"/>
    </source>
</evidence>
<proteinExistence type="inferred from homology"/>
<comment type="similarity">
    <text evidence="1">Belongs to the GerPA/GerPF family.</text>
</comment>
<dbReference type="Pfam" id="PF10676">
    <property type="entry name" value="gerPA"/>
    <property type="match status" value="1"/>
</dbReference>
<evidence type="ECO:0000256" key="1">
    <source>
        <dbReference type="ARBA" id="ARBA00008103"/>
    </source>
</evidence>
<dbReference type="PANTHER" id="PTHR37808:SF1">
    <property type="entry name" value="SPORE GERMINATION PROTEIN-LIKE PROTEIN YDZR"/>
    <property type="match status" value="1"/>
</dbReference>
<dbReference type="EMBL" id="MAYT01000012">
    <property type="protein sequence ID" value="OCA89040.1"/>
    <property type="molecule type" value="Genomic_DNA"/>
</dbReference>
<sequence>MPSIVTGPFKVNTNSGIMNFGDTLNIAPKSIFKQVNGAGGTNTGDFVTTNNGISISSAIDPDVADQTQAGNL</sequence>
<protein>
    <submittedName>
        <fullName evidence="2">Uncharacterized protein</fullName>
    </submittedName>
</protein>
<dbReference type="PANTHER" id="PTHR37808">
    <property type="entry name" value="SPORE GERMINATION PROTEIN-LIKE PROTEIN YDZR-RELATED"/>
    <property type="match status" value="1"/>
</dbReference>
<comment type="caution">
    <text evidence="2">The sequence shown here is derived from an EMBL/GenBank/DDBJ whole genome shotgun (WGS) entry which is preliminary data.</text>
</comment>
<evidence type="ECO:0000313" key="3">
    <source>
        <dbReference type="Proteomes" id="UP000092578"/>
    </source>
</evidence>
<gene>
    <name evidence="2" type="ORF">A8F95_06410</name>
</gene>
<dbReference type="RefSeq" id="WP_065410352.1">
    <property type="nucleotide sequence ID" value="NZ_MAYT01000012.1"/>
</dbReference>